<keyword evidence="2" id="KW-0489">Methyltransferase</keyword>
<evidence type="ECO:0000256" key="4">
    <source>
        <dbReference type="ARBA" id="ARBA00022691"/>
    </source>
</evidence>
<dbReference type="PANTHER" id="PTHR43042:SF3">
    <property type="entry name" value="RIBOSOMAL RNA LARGE SUBUNIT METHYLTRANSFERASE YWBD-RELATED"/>
    <property type="match status" value="1"/>
</dbReference>
<proteinExistence type="predicted"/>
<evidence type="ECO:0000259" key="5">
    <source>
        <dbReference type="Pfam" id="PF10672"/>
    </source>
</evidence>
<keyword evidence="1" id="KW-0698">rRNA processing</keyword>
<evidence type="ECO:0000256" key="3">
    <source>
        <dbReference type="ARBA" id="ARBA00022679"/>
    </source>
</evidence>
<dbReference type="GO" id="GO:0006364">
    <property type="term" value="P:rRNA processing"/>
    <property type="evidence" value="ECO:0007669"/>
    <property type="project" value="UniProtKB-KW"/>
</dbReference>
<dbReference type="Pfam" id="PF10672">
    <property type="entry name" value="Methyltrans_SAM"/>
    <property type="match status" value="1"/>
</dbReference>
<dbReference type="GO" id="GO:0032259">
    <property type="term" value="P:methylation"/>
    <property type="evidence" value="ECO:0007669"/>
    <property type="project" value="UniProtKB-KW"/>
</dbReference>
<accession>A0A330M3P8</accession>
<dbReference type="KEGG" id="sbk:SHEWBE_3386"/>
<evidence type="ECO:0000313" key="6">
    <source>
        <dbReference type="EMBL" id="SQH77349.1"/>
    </source>
</evidence>
<evidence type="ECO:0000256" key="2">
    <source>
        <dbReference type="ARBA" id="ARBA00022603"/>
    </source>
</evidence>
<organism evidence="6 7">
    <name type="scientific">Shewanella benthica</name>
    <dbReference type="NCBI Taxonomy" id="43661"/>
    <lineage>
        <taxon>Bacteria</taxon>
        <taxon>Pseudomonadati</taxon>
        <taxon>Pseudomonadota</taxon>
        <taxon>Gammaproteobacteria</taxon>
        <taxon>Alteromonadales</taxon>
        <taxon>Shewanellaceae</taxon>
        <taxon>Shewanella</taxon>
    </lineage>
</organism>
<dbReference type="GO" id="GO:0008168">
    <property type="term" value="F:methyltransferase activity"/>
    <property type="evidence" value="ECO:0007669"/>
    <property type="project" value="UniProtKB-KW"/>
</dbReference>
<dbReference type="CDD" id="cd02440">
    <property type="entry name" value="AdoMet_MTases"/>
    <property type="match status" value="1"/>
</dbReference>
<evidence type="ECO:0000313" key="7">
    <source>
        <dbReference type="Proteomes" id="UP000250123"/>
    </source>
</evidence>
<keyword evidence="4" id="KW-0949">S-adenosyl-L-methionine</keyword>
<feature type="domain" description="S-adenosylmethionine-dependent methyltransferase" evidence="5">
    <location>
        <begin position="19"/>
        <end position="300"/>
    </location>
</feature>
<reference evidence="7" key="1">
    <citation type="submission" date="2018-06" db="EMBL/GenBank/DDBJ databases">
        <authorList>
            <person name="Cea G.-C."/>
            <person name="William W."/>
        </authorList>
    </citation>
    <scope>NUCLEOTIDE SEQUENCE [LARGE SCALE GENOMIC DNA]</scope>
    <source>
        <strain evidence="7">DB21MT-2</strain>
    </source>
</reference>
<name>A0A330M3P8_9GAMM</name>
<protein>
    <recommendedName>
        <fullName evidence="5">S-adenosylmethionine-dependent methyltransferase domain-containing protein</fullName>
    </recommendedName>
</protein>
<gene>
    <name evidence="6" type="ORF">SHEWBE_3386</name>
</gene>
<sequence length="311" mass="34865">MQLFFDELNKMTLGEEVNRLFHGRGGLYPGAEHICLDWYPPVLLLTSFKPLEPDALDKSVALIKQRWQALKGDKALNLVYQYRSGGRTQTDLIEGSVPDKHAVLENGAQYHVHLLKGQNHGLFLDMKNGRQWVRDHAQGKKVLNLFSYTCAFSVAALQGGCDSVVNIDMSKGALSIGKQNHLLNGFTAGARFFGHDIFKSWGKLTKLGPYEMIIADPPSNQKGSFVATKDYSRLLKRLPELLTEDGEVLLCLNAPELTIDFLMQQVAEFSPSLEFVEQLANPSVFADISKDKALKVLKYRRKNLIHCFIGK</sequence>
<dbReference type="SUPFAM" id="SSF53335">
    <property type="entry name" value="S-adenosyl-L-methionine-dependent methyltransferases"/>
    <property type="match status" value="1"/>
</dbReference>
<dbReference type="InterPro" id="IPR029063">
    <property type="entry name" value="SAM-dependent_MTases_sf"/>
</dbReference>
<keyword evidence="3" id="KW-0808">Transferase</keyword>
<dbReference type="RefSeq" id="WP_112353261.1">
    <property type="nucleotide sequence ID" value="NZ_LS483452.1"/>
</dbReference>
<dbReference type="PANTHER" id="PTHR43042">
    <property type="entry name" value="SAM-DEPENDENT METHYLTRANSFERASE"/>
    <property type="match status" value="1"/>
</dbReference>
<dbReference type="Proteomes" id="UP000250123">
    <property type="component" value="Chromosome SHEWBE"/>
</dbReference>
<evidence type="ECO:0000256" key="1">
    <source>
        <dbReference type="ARBA" id="ARBA00022552"/>
    </source>
</evidence>
<dbReference type="Gene3D" id="3.40.50.150">
    <property type="entry name" value="Vaccinia Virus protein VP39"/>
    <property type="match status" value="1"/>
</dbReference>
<dbReference type="EMBL" id="LS483452">
    <property type="protein sequence ID" value="SQH77349.1"/>
    <property type="molecule type" value="Genomic_DNA"/>
</dbReference>
<dbReference type="OrthoDB" id="9805492at2"/>
<dbReference type="AlphaFoldDB" id="A0A330M3P8"/>
<dbReference type="InterPro" id="IPR019614">
    <property type="entry name" value="SAM-dep_methyl-trfase"/>
</dbReference>